<dbReference type="EMBL" id="MN738882">
    <property type="protein sequence ID" value="QHT29779.1"/>
    <property type="molecule type" value="Genomic_DNA"/>
</dbReference>
<feature type="region of interest" description="Disordered" evidence="1">
    <location>
        <begin position="134"/>
        <end position="171"/>
    </location>
</feature>
<evidence type="ECO:0000256" key="1">
    <source>
        <dbReference type="SAM" id="MobiDB-lite"/>
    </source>
</evidence>
<evidence type="ECO:0000313" key="2">
    <source>
        <dbReference type="EMBL" id="QHT29779.1"/>
    </source>
</evidence>
<protein>
    <submittedName>
        <fullName evidence="2">Uncharacterized protein</fullName>
    </submittedName>
</protein>
<dbReference type="InterPro" id="IPR043977">
    <property type="entry name" value="DUF5759"/>
</dbReference>
<reference evidence="2" key="1">
    <citation type="journal article" date="2020" name="Nature">
        <title>Giant virus diversity and host interactions through global metagenomics.</title>
        <authorList>
            <person name="Schulz F."/>
            <person name="Roux S."/>
            <person name="Paez-Espino D."/>
            <person name="Jungbluth S."/>
            <person name="Walsh D.A."/>
            <person name="Denef V.J."/>
            <person name="McMahon K.D."/>
            <person name="Konstantinidis K.T."/>
            <person name="Eloe-Fadrosh E.A."/>
            <person name="Kyrpides N.C."/>
            <person name="Woyke T."/>
        </authorList>
    </citation>
    <scope>NUCLEOTIDE SEQUENCE</scope>
    <source>
        <strain evidence="2">GVMAG-M-3300009068-24</strain>
    </source>
</reference>
<name>A0A6C0EN93_9ZZZZ</name>
<dbReference type="AlphaFoldDB" id="A0A6C0EN93"/>
<proteinExistence type="predicted"/>
<dbReference type="Pfam" id="PF19063">
    <property type="entry name" value="DUF5759"/>
    <property type="match status" value="1"/>
</dbReference>
<accession>A0A6C0EN93</accession>
<organism evidence="2">
    <name type="scientific">viral metagenome</name>
    <dbReference type="NCBI Taxonomy" id="1070528"/>
    <lineage>
        <taxon>unclassified sequences</taxon>
        <taxon>metagenomes</taxon>
        <taxon>organismal metagenomes</taxon>
    </lineage>
</organism>
<sequence length="201" mass="22838">MSNILLIDEQEATGKINIDDLYETNMRRDQRQLSLFNKILNRVHKRINTTSRLKRNEKFVWFTVPEFLFGEPTYDQGDCIAYLVAKLVDNGFRVQYMHPHTLFIGWEHWVPSYVRNEIKRKTGKIINEKGQVVGDTKADPDANGAADPTAAIMNTGPGPGPGHGAGPAAKQYTPIDNYKPAGIVYNPEIFEKLEKKITLHR</sequence>